<comment type="catalytic activity">
    <reaction evidence="1">
        <text>ATP + protein L-histidine = ADP + protein N-phospho-L-histidine.</text>
        <dbReference type="EC" id="2.7.13.3"/>
    </reaction>
</comment>
<dbReference type="Pfam" id="PF00512">
    <property type="entry name" value="HisKA"/>
    <property type="match status" value="1"/>
</dbReference>
<dbReference type="InterPro" id="IPR029016">
    <property type="entry name" value="GAF-like_dom_sf"/>
</dbReference>
<sequence>MNGAAGSDTSDPATIGDAGGDLARHADLQALVVDASTTLTSANPDELDAKLRWTLSSVATGLEAEHAAVYGDVAEVADGSDNEAPEADYELVSSWSRAGDSFVEKWVDEEAGVGPLISQVLDEGAVRLAQLSDDATHVPPGTERLRADGVESVLAVPVVRDWELWGVLSFAGCGSRERWTDHEVVLVRSLAELIANALARVERERRLAAQNERLEQFASVVSHDLRNPLNVVLGSVDLAEETSETAHFDRARRAAQRMDGIIDTVLGLARAGRDIGEVAPVSLDGLAWTAWDAVDTGAATLDVDAPGRVEADENRLFDALSNLFRNAVEHGGADVHVVVGARADGDGFYVADDGVGLPGDTDDLFARGCSGDAGGTGIGLTIVQQVVEAHGWRVDAGESSAGGARFDVLVDS</sequence>
<dbReference type="GO" id="GO:0000160">
    <property type="term" value="P:phosphorelay signal transduction system"/>
    <property type="evidence" value="ECO:0007669"/>
    <property type="project" value="UniProtKB-KW"/>
</dbReference>
<dbReference type="InterPro" id="IPR005467">
    <property type="entry name" value="His_kinase_dom"/>
</dbReference>
<dbReference type="RefSeq" id="WP_276236917.1">
    <property type="nucleotide sequence ID" value="NZ_CP119989.1"/>
</dbReference>
<dbReference type="PANTHER" id="PTHR43711">
    <property type="entry name" value="TWO-COMPONENT HISTIDINE KINASE"/>
    <property type="match status" value="1"/>
</dbReference>
<dbReference type="InterPro" id="IPR003661">
    <property type="entry name" value="HisK_dim/P_dom"/>
</dbReference>
<dbReference type="CDD" id="cd00082">
    <property type="entry name" value="HisKA"/>
    <property type="match status" value="1"/>
</dbReference>
<keyword evidence="3" id="KW-0597">Phosphoprotein</keyword>
<evidence type="ECO:0000256" key="5">
    <source>
        <dbReference type="ARBA" id="ARBA00022777"/>
    </source>
</evidence>
<proteinExistence type="predicted"/>
<dbReference type="SMART" id="SM00065">
    <property type="entry name" value="GAF"/>
    <property type="match status" value="1"/>
</dbReference>
<accession>A0ABD5X2X6</accession>
<keyword evidence="4" id="KW-0808">Transferase</keyword>
<evidence type="ECO:0000256" key="2">
    <source>
        <dbReference type="ARBA" id="ARBA00012438"/>
    </source>
</evidence>
<name>A0ABD5X2X6_9EURY</name>
<dbReference type="EC" id="2.7.13.3" evidence="2"/>
<dbReference type="SUPFAM" id="SSF55874">
    <property type="entry name" value="ATPase domain of HSP90 chaperone/DNA topoisomerase II/histidine kinase"/>
    <property type="match status" value="1"/>
</dbReference>
<protein>
    <recommendedName>
        <fullName evidence="2">histidine kinase</fullName>
        <ecNumber evidence="2">2.7.13.3</ecNumber>
    </recommendedName>
</protein>
<dbReference type="InterPro" id="IPR036890">
    <property type="entry name" value="HATPase_C_sf"/>
</dbReference>
<dbReference type="SMART" id="SM00387">
    <property type="entry name" value="HATPase_c"/>
    <property type="match status" value="1"/>
</dbReference>
<gene>
    <name evidence="8" type="ORF">ACFQKD_14660</name>
</gene>
<evidence type="ECO:0000313" key="8">
    <source>
        <dbReference type="EMBL" id="MFC7098548.1"/>
    </source>
</evidence>
<dbReference type="InterPro" id="IPR004358">
    <property type="entry name" value="Sig_transdc_His_kin-like_C"/>
</dbReference>
<dbReference type="SMART" id="SM00388">
    <property type="entry name" value="HisKA"/>
    <property type="match status" value="1"/>
</dbReference>
<dbReference type="SUPFAM" id="SSF47384">
    <property type="entry name" value="Homodimeric domain of signal transducing histidine kinase"/>
    <property type="match status" value="1"/>
</dbReference>
<dbReference type="Pfam" id="PF01590">
    <property type="entry name" value="GAF"/>
    <property type="match status" value="1"/>
</dbReference>
<dbReference type="PROSITE" id="PS50109">
    <property type="entry name" value="HIS_KIN"/>
    <property type="match status" value="1"/>
</dbReference>
<evidence type="ECO:0000256" key="1">
    <source>
        <dbReference type="ARBA" id="ARBA00000085"/>
    </source>
</evidence>
<feature type="domain" description="Histidine kinase" evidence="7">
    <location>
        <begin position="220"/>
        <end position="412"/>
    </location>
</feature>
<dbReference type="Gene3D" id="3.30.565.10">
    <property type="entry name" value="Histidine kinase-like ATPase, C-terminal domain"/>
    <property type="match status" value="1"/>
</dbReference>
<dbReference type="AlphaFoldDB" id="A0ABD5X2X6"/>
<evidence type="ECO:0000313" key="9">
    <source>
        <dbReference type="Proteomes" id="UP001596388"/>
    </source>
</evidence>
<dbReference type="GeneID" id="79270523"/>
<dbReference type="Pfam" id="PF02518">
    <property type="entry name" value="HATPase_c"/>
    <property type="match status" value="1"/>
</dbReference>
<evidence type="ECO:0000256" key="4">
    <source>
        <dbReference type="ARBA" id="ARBA00022679"/>
    </source>
</evidence>
<keyword evidence="6" id="KW-0902">Two-component regulatory system</keyword>
<dbReference type="InterPro" id="IPR036097">
    <property type="entry name" value="HisK_dim/P_sf"/>
</dbReference>
<dbReference type="EMBL" id="JBHTAG010000003">
    <property type="protein sequence ID" value="MFC7098548.1"/>
    <property type="molecule type" value="Genomic_DNA"/>
</dbReference>
<dbReference type="InterPro" id="IPR050736">
    <property type="entry name" value="Sensor_HK_Regulatory"/>
</dbReference>
<keyword evidence="9" id="KW-1185">Reference proteome</keyword>
<organism evidence="8 9">
    <name type="scientific">Halobaculum marinum</name>
    <dbReference type="NCBI Taxonomy" id="3031996"/>
    <lineage>
        <taxon>Archaea</taxon>
        <taxon>Methanobacteriati</taxon>
        <taxon>Methanobacteriota</taxon>
        <taxon>Stenosarchaea group</taxon>
        <taxon>Halobacteria</taxon>
        <taxon>Halobacteriales</taxon>
        <taxon>Haloferacaceae</taxon>
        <taxon>Halobaculum</taxon>
    </lineage>
</organism>
<dbReference type="SUPFAM" id="SSF55781">
    <property type="entry name" value="GAF domain-like"/>
    <property type="match status" value="1"/>
</dbReference>
<dbReference type="InterPro" id="IPR003018">
    <property type="entry name" value="GAF"/>
</dbReference>
<evidence type="ECO:0000259" key="7">
    <source>
        <dbReference type="PROSITE" id="PS50109"/>
    </source>
</evidence>
<comment type="caution">
    <text evidence="8">The sequence shown here is derived from an EMBL/GenBank/DDBJ whole genome shotgun (WGS) entry which is preliminary data.</text>
</comment>
<dbReference type="Gene3D" id="1.10.287.130">
    <property type="match status" value="1"/>
</dbReference>
<evidence type="ECO:0000256" key="3">
    <source>
        <dbReference type="ARBA" id="ARBA00022553"/>
    </source>
</evidence>
<keyword evidence="5 8" id="KW-0418">Kinase</keyword>
<dbReference type="GO" id="GO:0004673">
    <property type="term" value="F:protein histidine kinase activity"/>
    <property type="evidence" value="ECO:0007669"/>
    <property type="project" value="UniProtKB-EC"/>
</dbReference>
<dbReference type="PANTHER" id="PTHR43711:SF1">
    <property type="entry name" value="HISTIDINE KINASE 1"/>
    <property type="match status" value="1"/>
</dbReference>
<dbReference type="PRINTS" id="PR00344">
    <property type="entry name" value="BCTRLSENSOR"/>
</dbReference>
<dbReference type="Gene3D" id="3.30.450.40">
    <property type="match status" value="1"/>
</dbReference>
<dbReference type="Proteomes" id="UP001596388">
    <property type="component" value="Unassembled WGS sequence"/>
</dbReference>
<reference evidence="8 9" key="1">
    <citation type="journal article" date="2019" name="Int. J. Syst. Evol. Microbiol.">
        <title>The Global Catalogue of Microorganisms (GCM) 10K type strain sequencing project: providing services to taxonomists for standard genome sequencing and annotation.</title>
        <authorList>
            <consortium name="The Broad Institute Genomics Platform"/>
            <consortium name="The Broad Institute Genome Sequencing Center for Infectious Disease"/>
            <person name="Wu L."/>
            <person name="Ma J."/>
        </authorList>
    </citation>
    <scope>NUCLEOTIDE SEQUENCE [LARGE SCALE GENOMIC DNA]</scope>
    <source>
        <strain evidence="8 9">DT55</strain>
    </source>
</reference>
<dbReference type="InterPro" id="IPR003594">
    <property type="entry name" value="HATPase_dom"/>
</dbReference>
<evidence type="ECO:0000256" key="6">
    <source>
        <dbReference type="ARBA" id="ARBA00023012"/>
    </source>
</evidence>